<evidence type="ECO:0000313" key="1">
    <source>
        <dbReference type="EMBL" id="PNX84105.1"/>
    </source>
</evidence>
<name>A0A2K3LZY6_TRIPR</name>
<dbReference type="AlphaFoldDB" id="A0A2K3LZY6"/>
<evidence type="ECO:0000313" key="2">
    <source>
        <dbReference type="Proteomes" id="UP000236291"/>
    </source>
</evidence>
<sequence>MESTTTSSPTIIAFTLYTLTLKLVARDFDENRLVRNHQAVFLIEGEVGAKRREKMVLVVLSSLAEPVFGEIMVVVKL</sequence>
<reference evidence="1 2" key="2">
    <citation type="journal article" date="2017" name="Front. Plant Sci.">
        <title>Gene Classification and Mining of Molecular Markers Useful in Red Clover (Trifolium pratense) Breeding.</title>
        <authorList>
            <person name="Istvanek J."/>
            <person name="Dluhosova J."/>
            <person name="Dluhos P."/>
            <person name="Patkova L."/>
            <person name="Nedelnik J."/>
            <person name="Repkova J."/>
        </authorList>
    </citation>
    <scope>NUCLEOTIDE SEQUENCE [LARGE SCALE GENOMIC DNA]</scope>
    <source>
        <strain evidence="2">cv. Tatra</strain>
        <tissue evidence="1">Young leaves</tissue>
    </source>
</reference>
<protein>
    <submittedName>
        <fullName evidence="1">Uncharacterized protein</fullName>
    </submittedName>
</protein>
<dbReference type="Proteomes" id="UP000236291">
    <property type="component" value="Unassembled WGS sequence"/>
</dbReference>
<comment type="caution">
    <text evidence="1">The sequence shown here is derived from an EMBL/GenBank/DDBJ whole genome shotgun (WGS) entry which is preliminary data.</text>
</comment>
<reference evidence="1 2" key="1">
    <citation type="journal article" date="2014" name="Am. J. Bot.">
        <title>Genome assembly and annotation for red clover (Trifolium pratense; Fabaceae).</title>
        <authorList>
            <person name="Istvanek J."/>
            <person name="Jaros M."/>
            <person name="Krenek A."/>
            <person name="Repkova J."/>
        </authorList>
    </citation>
    <scope>NUCLEOTIDE SEQUENCE [LARGE SCALE GENOMIC DNA]</scope>
    <source>
        <strain evidence="2">cv. Tatra</strain>
        <tissue evidence="1">Young leaves</tissue>
    </source>
</reference>
<organism evidence="1 2">
    <name type="scientific">Trifolium pratense</name>
    <name type="common">Red clover</name>
    <dbReference type="NCBI Taxonomy" id="57577"/>
    <lineage>
        <taxon>Eukaryota</taxon>
        <taxon>Viridiplantae</taxon>
        <taxon>Streptophyta</taxon>
        <taxon>Embryophyta</taxon>
        <taxon>Tracheophyta</taxon>
        <taxon>Spermatophyta</taxon>
        <taxon>Magnoliopsida</taxon>
        <taxon>eudicotyledons</taxon>
        <taxon>Gunneridae</taxon>
        <taxon>Pentapetalae</taxon>
        <taxon>rosids</taxon>
        <taxon>fabids</taxon>
        <taxon>Fabales</taxon>
        <taxon>Fabaceae</taxon>
        <taxon>Papilionoideae</taxon>
        <taxon>50 kb inversion clade</taxon>
        <taxon>NPAAA clade</taxon>
        <taxon>Hologalegina</taxon>
        <taxon>IRL clade</taxon>
        <taxon>Trifolieae</taxon>
        <taxon>Trifolium</taxon>
    </lineage>
</organism>
<dbReference type="EMBL" id="ASHM01045593">
    <property type="protein sequence ID" value="PNX84105.1"/>
    <property type="molecule type" value="Genomic_DNA"/>
</dbReference>
<accession>A0A2K3LZY6</accession>
<gene>
    <name evidence="1" type="ORF">L195_g040158</name>
</gene>
<proteinExistence type="predicted"/>